<feature type="transmembrane region" description="Helical" evidence="2">
    <location>
        <begin position="234"/>
        <end position="258"/>
    </location>
</feature>
<keyword evidence="2" id="KW-0472">Membrane</keyword>
<keyword evidence="2" id="KW-0812">Transmembrane</keyword>
<accession>A0A1I7N394</accession>
<dbReference type="EMBL" id="FPCH01000001">
    <property type="protein sequence ID" value="SFV29142.1"/>
    <property type="molecule type" value="Genomic_DNA"/>
</dbReference>
<reference evidence="4" key="1">
    <citation type="submission" date="2016-10" db="EMBL/GenBank/DDBJ databases">
        <authorList>
            <person name="Varghese N."/>
            <person name="Submissions S."/>
        </authorList>
    </citation>
    <scope>NUCLEOTIDE SEQUENCE [LARGE SCALE GENOMIC DNA]</scope>
    <source>
        <strain evidence="4">DSM 1565</strain>
    </source>
</reference>
<protein>
    <submittedName>
        <fullName evidence="3">Paraquat-inducible protein A</fullName>
    </submittedName>
</protein>
<feature type="transmembrane region" description="Helical" evidence="2">
    <location>
        <begin position="104"/>
        <end position="123"/>
    </location>
</feature>
<dbReference type="Proteomes" id="UP000199423">
    <property type="component" value="Unassembled WGS sequence"/>
</dbReference>
<evidence type="ECO:0000256" key="2">
    <source>
        <dbReference type="SAM" id="Phobius"/>
    </source>
</evidence>
<gene>
    <name evidence="3" type="ORF">SAMN04488557_1179</name>
</gene>
<feature type="transmembrane region" description="Helical" evidence="2">
    <location>
        <begin position="12"/>
        <end position="41"/>
    </location>
</feature>
<sequence>MQVMWLGGRRFILSLTILTASVCLALGITMPILKLTTFSFWTTEHSLLSTVGVLLHDGQTFLGLIVLIFSILLPVTKLLYLLLVSTLPPAEIVRHQSRLRALEWLGKWSMHDVLVLALTIFFIKSQGVYDASSLNGVYFFTAAVMLMILSYAWIRTDGMAAAPELVPVIPQPDVGQATRTSGWRNFALSFLIILATVFFALGLILPTIRFTTVYVWTNEHSILTIMYALFENNEYFLCAIVFAVSVFFPFLKLFYLLTLITAHDMPDDFRRKSFATMEWIGRYSMTDVMVLALMIFYVNSSGYTEARVLPGVYFFAASALMTILAYGWANAEPPSGRRRRKRRPDGGPAIAPNPGIAIAREHHRRRGWKTI</sequence>
<dbReference type="AlphaFoldDB" id="A0A1I7N394"/>
<dbReference type="Pfam" id="PF04403">
    <property type="entry name" value="PqiA"/>
    <property type="match status" value="2"/>
</dbReference>
<name>A0A1I7N394_9HYPH</name>
<proteinExistence type="predicted"/>
<feature type="transmembrane region" description="Helical" evidence="2">
    <location>
        <begin position="186"/>
        <end position="208"/>
    </location>
</feature>
<evidence type="ECO:0000256" key="1">
    <source>
        <dbReference type="SAM" id="MobiDB-lite"/>
    </source>
</evidence>
<feature type="transmembrane region" description="Helical" evidence="2">
    <location>
        <begin position="311"/>
        <end position="331"/>
    </location>
</feature>
<keyword evidence="2" id="KW-1133">Transmembrane helix</keyword>
<evidence type="ECO:0000313" key="3">
    <source>
        <dbReference type="EMBL" id="SFV29142.1"/>
    </source>
</evidence>
<feature type="transmembrane region" description="Helical" evidence="2">
    <location>
        <begin position="135"/>
        <end position="154"/>
    </location>
</feature>
<feature type="region of interest" description="Disordered" evidence="1">
    <location>
        <begin position="332"/>
        <end position="354"/>
    </location>
</feature>
<organism evidence="3 4">
    <name type="scientific">Hyphomicrobium facile</name>
    <dbReference type="NCBI Taxonomy" id="51670"/>
    <lineage>
        <taxon>Bacteria</taxon>
        <taxon>Pseudomonadati</taxon>
        <taxon>Pseudomonadota</taxon>
        <taxon>Alphaproteobacteria</taxon>
        <taxon>Hyphomicrobiales</taxon>
        <taxon>Hyphomicrobiaceae</taxon>
        <taxon>Hyphomicrobium</taxon>
    </lineage>
</organism>
<feature type="transmembrane region" description="Helical" evidence="2">
    <location>
        <begin position="279"/>
        <end position="299"/>
    </location>
</feature>
<keyword evidence="4" id="KW-1185">Reference proteome</keyword>
<evidence type="ECO:0000313" key="4">
    <source>
        <dbReference type="Proteomes" id="UP000199423"/>
    </source>
</evidence>
<dbReference type="InterPro" id="IPR007498">
    <property type="entry name" value="PqiA-like"/>
</dbReference>
<dbReference type="STRING" id="51670.SAMN04488557_1179"/>
<feature type="transmembrane region" description="Helical" evidence="2">
    <location>
        <begin position="61"/>
        <end position="83"/>
    </location>
</feature>